<name>A0A6A6YB25_9PEZI</name>
<evidence type="ECO:0000313" key="3">
    <source>
        <dbReference type="RefSeq" id="XP_033572178.1"/>
    </source>
</evidence>
<accession>A0A6A6YB25</accession>
<sequence length="187" mass="20935">MNGRTVNLATHNIALTGTDAIFIVVLEGKVIASGSPGEIKRSTKLPQFWGPRNQEIDQFRRSRDPVNSFQPSIKPLRLEKASVEIIQQDIADGFDEDLSNSKEIQSDGSIPWRAVFRYLRAMGGWVFWPFLVLAFAGQQFGAIATNWWVRVLCNAYITARQQTGAAPSESTQGISVAYYRLFLRPVT</sequence>
<dbReference type="Proteomes" id="UP000504636">
    <property type="component" value="Unplaced"/>
</dbReference>
<organism evidence="1">
    <name type="scientific">Mytilinidion resinicola</name>
    <dbReference type="NCBI Taxonomy" id="574789"/>
    <lineage>
        <taxon>Eukaryota</taxon>
        <taxon>Fungi</taxon>
        <taxon>Dikarya</taxon>
        <taxon>Ascomycota</taxon>
        <taxon>Pezizomycotina</taxon>
        <taxon>Dothideomycetes</taxon>
        <taxon>Pleosporomycetidae</taxon>
        <taxon>Mytilinidiales</taxon>
        <taxon>Mytilinidiaceae</taxon>
        <taxon>Mytilinidion</taxon>
    </lineage>
</organism>
<reference evidence="3" key="3">
    <citation type="submission" date="2025-04" db="UniProtKB">
        <authorList>
            <consortium name="RefSeq"/>
        </authorList>
    </citation>
    <scope>IDENTIFICATION</scope>
    <source>
        <strain evidence="3">CBS 304.34</strain>
    </source>
</reference>
<dbReference type="GeneID" id="54466845"/>
<dbReference type="EMBL" id="MU003710">
    <property type="protein sequence ID" value="KAF2805214.1"/>
    <property type="molecule type" value="Genomic_DNA"/>
</dbReference>
<proteinExistence type="predicted"/>
<evidence type="ECO:0000313" key="2">
    <source>
        <dbReference type="Proteomes" id="UP000504636"/>
    </source>
</evidence>
<keyword evidence="2" id="KW-1185">Reference proteome</keyword>
<protein>
    <submittedName>
        <fullName evidence="1 3">Uncharacterized protein</fullName>
    </submittedName>
</protein>
<reference evidence="1 3" key="1">
    <citation type="journal article" date="2020" name="Stud. Mycol.">
        <title>101 Dothideomycetes genomes: a test case for predicting lifestyles and emergence of pathogens.</title>
        <authorList>
            <person name="Haridas S."/>
            <person name="Albert R."/>
            <person name="Binder M."/>
            <person name="Bloem J."/>
            <person name="Labutti K."/>
            <person name="Salamov A."/>
            <person name="Andreopoulos B."/>
            <person name="Baker S."/>
            <person name="Barry K."/>
            <person name="Bills G."/>
            <person name="Bluhm B."/>
            <person name="Cannon C."/>
            <person name="Castanera R."/>
            <person name="Culley D."/>
            <person name="Daum C."/>
            <person name="Ezra D."/>
            <person name="Gonzalez J."/>
            <person name="Henrissat B."/>
            <person name="Kuo A."/>
            <person name="Liang C."/>
            <person name="Lipzen A."/>
            <person name="Lutzoni F."/>
            <person name="Magnuson J."/>
            <person name="Mondo S."/>
            <person name="Nolan M."/>
            <person name="Ohm R."/>
            <person name="Pangilinan J."/>
            <person name="Park H.-J."/>
            <person name="Ramirez L."/>
            <person name="Alfaro M."/>
            <person name="Sun H."/>
            <person name="Tritt A."/>
            <person name="Yoshinaga Y."/>
            <person name="Zwiers L.-H."/>
            <person name="Turgeon B."/>
            <person name="Goodwin S."/>
            <person name="Spatafora J."/>
            <person name="Crous P."/>
            <person name="Grigoriev I."/>
        </authorList>
    </citation>
    <scope>NUCLEOTIDE SEQUENCE</scope>
    <source>
        <strain evidence="1 3">CBS 304.34</strain>
    </source>
</reference>
<gene>
    <name evidence="1 3" type="ORF">BDZ99DRAFT_524927</name>
</gene>
<reference evidence="3" key="2">
    <citation type="submission" date="2020-04" db="EMBL/GenBank/DDBJ databases">
        <authorList>
            <consortium name="NCBI Genome Project"/>
        </authorList>
    </citation>
    <scope>NUCLEOTIDE SEQUENCE</scope>
    <source>
        <strain evidence="3">CBS 304.34</strain>
    </source>
</reference>
<dbReference type="AlphaFoldDB" id="A0A6A6YB25"/>
<dbReference type="RefSeq" id="XP_033572178.1">
    <property type="nucleotide sequence ID" value="XM_033725952.1"/>
</dbReference>
<evidence type="ECO:0000313" key="1">
    <source>
        <dbReference type="EMBL" id="KAF2805214.1"/>
    </source>
</evidence>